<feature type="compositionally biased region" description="Basic and acidic residues" evidence="1">
    <location>
        <begin position="124"/>
        <end position="135"/>
    </location>
</feature>
<protein>
    <submittedName>
        <fullName evidence="2">Uncharacterized protein</fullName>
    </submittedName>
</protein>
<dbReference type="AlphaFoldDB" id="A0A2G5TU04"/>
<evidence type="ECO:0000313" key="3">
    <source>
        <dbReference type="Proteomes" id="UP000230233"/>
    </source>
</evidence>
<proteinExistence type="predicted"/>
<dbReference type="OrthoDB" id="10254988at2759"/>
<dbReference type="STRING" id="1611254.A0A2G5TU04"/>
<dbReference type="EMBL" id="PDUG01000005">
    <property type="protein sequence ID" value="PIC30581.1"/>
    <property type="molecule type" value="Genomic_DNA"/>
</dbReference>
<sequence>MFACWKLKKCFIENLDHLGIADDNDNLPPTCSSSDDHDVVSPDFTMTKNALLRSRNDFLGGSVRISAGSRRYMNDYEAHNLSTPFLPPRVPIRNSPATSSLRSRPPPPPYHPRGTGPRTPQNYRESDDSPSRRSENLSGSFFKPIAHSTPNGSLLGSPDRRVVAEGEKREMIRDKDERIDKTLSYYENVNLPPSESSNSNDPSEQISWHEVAYGCV</sequence>
<evidence type="ECO:0000313" key="2">
    <source>
        <dbReference type="EMBL" id="PIC30581.1"/>
    </source>
</evidence>
<name>A0A2G5TU04_9PELO</name>
<dbReference type="Proteomes" id="UP000230233">
    <property type="component" value="Chromosome V"/>
</dbReference>
<gene>
    <name evidence="2" type="primary">Cnig_chr_V.g21776</name>
    <name evidence="2" type="ORF">B9Z55_021776</name>
</gene>
<accession>A0A2G5TU04</accession>
<keyword evidence="3" id="KW-1185">Reference proteome</keyword>
<reference evidence="3" key="1">
    <citation type="submission" date="2017-10" db="EMBL/GenBank/DDBJ databases">
        <title>Rapid genome shrinkage in a self-fertile nematode reveals novel sperm competition proteins.</title>
        <authorList>
            <person name="Yin D."/>
            <person name="Schwarz E.M."/>
            <person name="Thomas C.G."/>
            <person name="Felde R.L."/>
            <person name="Korf I.F."/>
            <person name="Cutter A.D."/>
            <person name="Schartner C.M."/>
            <person name="Ralston E.J."/>
            <person name="Meyer B.J."/>
            <person name="Haag E.S."/>
        </authorList>
    </citation>
    <scope>NUCLEOTIDE SEQUENCE [LARGE SCALE GENOMIC DNA]</scope>
    <source>
        <strain evidence="3">JU1422</strain>
    </source>
</reference>
<feature type="region of interest" description="Disordered" evidence="1">
    <location>
        <begin position="83"/>
        <end position="160"/>
    </location>
</feature>
<comment type="caution">
    <text evidence="2">The sequence shown here is derived from an EMBL/GenBank/DDBJ whole genome shotgun (WGS) entry which is preliminary data.</text>
</comment>
<organism evidence="2 3">
    <name type="scientific">Caenorhabditis nigoni</name>
    <dbReference type="NCBI Taxonomy" id="1611254"/>
    <lineage>
        <taxon>Eukaryota</taxon>
        <taxon>Metazoa</taxon>
        <taxon>Ecdysozoa</taxon>
        <taxon>Nematoda</taxon>
        <taxon>Chromadorea</taxon>
        <taxon>Rhabditida</taxon>
        <taxon>Rhabditina</taxon>
        <taxon>Rhabditomorpha</taxon>
        <taxon>Rhabditoidea</taxon>
        <taxon>Rhabditidae</taxon>
        <taxon>Peloderinae</taxon>
        <taxon>Caenorhabditis</taxon>
    </lineage>
</organism>
<evidence type="ECO:0000256" key="1">
    <source>
        <dbReference type="SAM" id="MobiDB-lite"/>
    </source>
</evidence>